<dbReference type="Proteomes" id="UP000092600">
    <property type="component" value="Unassembled WGS sequence"/>
</dbReference>
<name>A0A199ULE1_ANACO</name>
<reference evidence="1 2" key="1">
    <citation type="journal article" date="2016" name="DNA Res.">
        <title>The draft genome of MD-2 pineapple using hybrid error correction of long reads.</title>
        <authorList>
            <person name="Redwan R.M."/>
            <person name="Saidin A."/>
            <person name="Kumar S.V."/>
        </authorList>
    </citation>
    <scope>NUCLEOTIDE SEQUENCE [LARGE SCALE GENOMIC DNA]</scope>
    <source>
        <strain evidence="2">cv. MD2</strain>
        <tissue evidence="1">Leaf</tissue>
    </source>
</reference>
<accession>A0A199ULE1</accession>
<comment type="caution">
    <text evidence="1">The sequence shown here is derived from an EMBL/GenBank/DDBJ whole genome shotgun (WGS) entry which is preliminary data.</text>
</comment>
<organism evidence="1 2">
    <name type="scientific">Ananas comosus</name>
    <name type="common">Pineapple</name>
    <name type="synonym">Ananas ananas</name>
    <dbReference type="NCBI Taxonomy" id="4615"/>
    <lineage>
        <taxon>Eukaryota</taxon>
        <taxon>Viridiplantae</taxon>
        <taxon>Streptophyta</taxon>
        <taxon>Embryophyta</taxon>
        <taxon>Tracheophyta</taxon>
        <taxon>Spermatophyta</taxon>
        <taxon>Magnoliopsida</taxon>
        <taxon>Liliopsida</taxon>
        <taxon>Poales</taxon>
        <taxon>Bromeliaceae</taxon>
        <taxon>Bromelioideae</taxon>
        <taxon>Ananas</taxon>
    </lineage>
</organism>
<dbReference type="AlphaFoldDB" id="A0A199ULE1"/>
<protein>
    <submittedName>
        <fullName evidence="1">Uncharacterized protein</fullName>
    </submittedName>
</protein>
<proteinExistence type="predicted"/>
<evidence type="ECO:0000313" key="2">
    <source>
        <dbReference type="Proteomes" id="UP000092600"/>
    </source>
</evidence>
<dbReference type="EMBL" id="LSRQ01006876">
    <property type="protein sequence ID" value="OAY65543.1"/>
    <property type="molecule type" value="Genomic_DNA"/>
</dbReference>
<evidence type="ECO:0000313" key="1">
    <source>
        <dbReference type="EMBL" id="OAY65543.1"/>
    </source>
</evidence>
<sequence>MPAFLAVGGARRWPRCTARSCSKLDSMISEELSKMSISLPRHIDISDLFCGHYYSDPETTSRSPPRRPGAPPAAAHNFTRAELGLAVSLRTVVAYCRPRCAPSAPGGVPPSP</sequence>
<gene>
    <name evidence="1" type="ORF">ACMD2_20197</name>
</gene>